<evidence type="ECO:0000256" key="11">
    <source>
        <dbReference type="RuleBase" id="RU003656"/>
    </source>
</evidence>
<dbReference type="NCBIfam" id="TIGR01216">
    <property type="entry name" value="ATP_synt_epsi"/>
    <property type="match status" value="1"/>
</dbReference>
<evidence type="ECO:0000256" key="4">
    <source>
        <dbReference type="ARBA" id="ARBA00022448"/>
    </source>
</evidence>
<feature type="compositionally biased region" description="Basic and acidic residues" evidence="12">
    <location>
        <begin position="96"/>
        <end position="106"/>
    </location>
</feature>
<evidence type="ECO:0000256" key="10">
    <source>
        <dbReference type="HAMAP-Rule" id="MF_00530"/>
    </source>
</evidence>
<evidence type="ECO:0000256" key="5">
    <source>
        <dbReference type="ARBA" id="ARBA00022781"/>
    </source>
</evidence>
<evidence type="ECO:0000256" key="8">
    <source>
        <dbReference type="ARBA" id="ARBA00023196"/>
    </source>
</evidence>
<comment type="function">
    <text evidence="1 10">Produces ATP from ADP in the presence of a proton gradient across the membrane.</text>
</comment>
<dbReference type="InterPro" id="IPR001469">
    <property type="entry name" value="ATP_synth_F1_dsu/esu"/>
</dbReference>
<evidence type="ECO:0000256" key="12">
    <source>
        <dbReference type="SAM" id="MobiDB-lite"/>
    </source>
</evidence>
<comment type="caution">
    <text evidence="14">The sequence shown here is derived from an EMBL/GenBank/DDBJ whole genome shotgun (WGS) entry which is preliminary data.</text>
</comment>
<reference evidence="14 15" key="1">
    <citation type="submission" date="2020-08" db="EMBL/GenBank/DDBJ databases">
        <title>Genome sequencing of Purple Non-Sulfur Bacteria from various extreme environments.</title>
        <authorList>
            <person name="Mayer M."/>
        </authorList>
    </citation>
    <scope>NUCLEOTIDE SEQUENCE [LARGE SCALE GENOMIC DNA]</scope>
    <source>
        <strain evidence="14 15">JA135</strain>
    </source>
</reference>
<sequence length="134" mass="14284">MADTTEFELVSPDRLLISEPVEMVVVPGVEGDFGVLPRHAPMLSTVRPGVIDIHEGGQVKTRLFVAGGFAEVTEDRCTILAEEALRLDEVTAETARERLQSARDDLAEAEDNPSRARATKAVSVAEALVAAASG</sequence>
<organism evidence="14 15">
    <name type="scientific">Roseospira goensis</name>
    <dbReference type="NCBI Taxonomy" id="391922"/>
    <lineage>
        <taxon>Bacteria</taxon>
        <taxon>Pseudomonadati</taxon>
        <taxon>Pseudomonadota</taxon>
        <taxon>Alphaproteobacteria</taxon>
        <taxon>Rhodospirillales</taxon>
        <taxon>Rhodospirillaceae</taxon>
        <taxon>Roseospira</taxon>
    </lineage>
</organism>
<evidence type="ECO:0000256" key="7">
    <source>
        <dbReference type="ARBA" id="ARBA00023136"/>
    </source>
</evidence>
<comment type="similarity">
    <text evidence="3 10 11">Belongs to the ATPase epsilon chain family.</text>
</comment>
<dbReference type="Gene3D" id="2.60.15.10">
    <property type="entry name" value="F0F1 ATP synthase delta/epsilon subunit, N-terminal"/>
    <property type="match status" value="1"/>
</dbReference>
<feature type="region of interest" description="Disordered" evidence="12">
    <location>
        <begin position="96"/>
        <end position="118"/>
    </location>
</feature>
<name>A0A7W6RYR0_9PROT</name>
<evidence type="ECO:0000256" key="1">
    <source>
        <dbReference type="ARBA" id="ARBA00003543"/>
    </source>
</evidence>
<dbReference type="Proteomes" id="UP000555728">
    <property type="component" value="Unassembled WGS sequence"/>
</dbReference>
<evidence type="ECO:0000259" key="13">
    <source>
        <dbReference type="Pfam" id="PF02823"/>
    </source>
</evidence>
<dbReference type="HAMAP" id="MF_00530">
    <property type="entry name" value="ATP_synth_epsil_bac"/>
    <property type="match status" value="1"/>
</dbReference>
<evidence type="ECO:0000313" key="14">
    <source>
        <dbReference type="EMBL" id="MBB4285709.1"/>
    </source>
</evidence>
<dbReference type="CDD" id="cd12152">
    <property type="entry name" value="F1-ATPase_delta"/>
    <property type="match status" value="1"/>
</dbReference>
<proteinExistence type="inferred from homology"/>
<dbReference type="InterPro" id="IPR036771">
    <property type="entry name" value="ATPsynth_dsu/esu_N"/>
</dbReference>
<evidence type="ECO:0000256" key="6">
    <source>
        <dbReference type="ARBA" id="ARBA00023065"/>
    </source>
</evidence>
<dbReference type="SUPFAM" id="SSF51344">
    <property type="entry name" value="Epsilon subunit of F1F0-ATP synthase N-terminal domain"/>
    <property type="match status" value="1"/>
</dbReference>
<dbReference type="NCBIfam" id="NF001851">
    <property type="entry name" value="PRK00571.2-4"/>
    <property type="match status" value="1"/>
</dbReference>
<protein>
    <recommendedName>
        <fullName evidence="10">ATP synthase epsilon chain</fullName>
    </recommendedName>
    <alternativeName>
        <fullName evidence="10">ATP synthase F1 sector epsilon subunit</fullName>
    </alternativeName>
    <alternativeName>
        <fullName evidence="10">F-ATPase epsilon subunit</fullName>
    </alternativeName>
</protein>
<evidence type="ECO:0000256" key="9">
    <source>
        <dbReference type="ARBA" id="ARBA00023310"/>
    </source>
</evidence>
<dbReference type="PANTHER" id="PTHR13822:SF10">
    <property type="entry name" value="ATP SYNTHASE EPSILON CHAIN, CHLOROPLASTIC"/>
    <property type="match status" value="1"/>
</dbReference>
<dbReference type="GO" id="GO:0012505">
    <property type="term" value="C:endomembrane system"/>
    <property type="evidence" value="ECO:0007669"/>
    <property type="project" value="UniProtKB-SubCell"/>
</dbReference>
<evidence type="ECO:0000256" key="3">
    <source>
        <dbReference type="ARBA" id="ARBA00005712"/>
    </source>
</evidence>
<evidence type="ECO:0000313" key="15">
    <source>
        <dbReference type="Proteomes" id="UP000555728"/>
    </source>
</evidence>
<keyword evidence="6 10" id="KW-0406">Ion transport</keyword>
<dbReference type="GO" id="GO:0005886">
    <property type="term" value="C:plasma membrane"/>
    <property type="evidence" value="ECO:0007669"/>
    <property type="project" value="UniProtKB-SubCell"/>
</dbReference>
<dbReference type="GO" id="GO:0046933">
    <property type="term" value="F:proton-transporting ATP synthase activity, rotational mechanism"/>
    <property type="evidence" value="ECO:0007669"/>
    <property type="project" value="UniProtKB-UniRule"/>
</dbReference>
<accession>A0A7W6RYR0</accession>
<evidence type="ECO:0000256" key="2">
    <source>
        <dbReference type="ARBA" id="ARBA00004184"/>
    </source>
</evidence>
<feature type="domain" description="ATP synthase F1 complex delta/epsilon subunit N-terminal" evidence="13">
    <location>
        <begin position="6"/>
        <end position="84"/>
    </location>
</feature>
<comment type="subcellular location">
    <subcellularLocation>
        <location evidence="10">Cell membrane</location>
        <topology evidence="10">Peripheral membrane protein</topology>
    </subcellularLocation>
    <subcellularLocation>
        <location evidence="2">Endomembrane system</location>
        <topology evidence="2">Peripheral membrane protein</topology>
    </subcellularLocation>
</comment>
<dbReference type="RefSeq" id="WP_184433384.1">
    <property type="nucleotide sequence ID" value="NZ_JACIGI010000009.1"/>
</dbReference>
<dbReference type="GO" id="GO:0005524">
    <property type="term" value="F:ATP binding"/>
    <property type="evidence" value="ECO:0007669"/>
    <property type="project" value="UniProtKB-UniRule"/>
</dbReference>
<keyword evidence="10" id="KW-1003">Cell membrane</keyword>
<keyword evidence="4 10" id="KW-0813">Transport</keyword>
<dbReference type="AlphaFoldDB" id="A0A7W6RYR0"/>
<keyword evidence="8 10" id="KW-0139">CF(1)</keyword>
<dbReference type="GO" id="GO:0045259">
    <property type="term" value="C:proton-transporting ATP synthase complex"/>
    <property type="evidence" value="ECO:0007669"/>
    <property type="project" value="UniProtKB-KW"/>
</dbReference>
<comment type="subunit">
    <text evidence="10 11">F-type ATPases have 2 components, CF(1) - the catalytic core - and CF(0) - the membrane proton channel. CF(1) has five subunits: alpha(3), beta(3), gamma(1), delta(1), epsilon(1). CF(0) has three main subunits: a, b and c.</text>
</comment>
<dbReference type="EMBL" id="JACIGI010000009">
    <property type="protein sequence ID" value="MBB4285709.1"/>
    <property type="molecule type" value="Genomic_DNA"/>
</dbReference>
<keyword evidence="5 10" id="KW-0375">Hydrogen ion transport</keyword>
<keyword evidence="15" id="KW-1185">Reference proteome</keyword>
<keyword evidence="7 10" id="KW-0472">Membrane</keyword>
<gene>
    <name evidence="10" type="primary">atpC</name>
    <name evidence="14" type="ORF">GGD88_001429</name>
</gene>
<dbReference type="Pfam" id="PF02823">
    <property type="entry name" value="ATP-synt_DE_N"/>
    <property type="match status" value="1"/>
</dbReference>
<dbReference type="PANTHER" id="PTHR13822">
    <property type="entry name" value="ATP SYNTHASE DELTA/EPSILON CHAIN"/>
    <property type="match status" value="1"/>
</dbReference>
<keyword evidence="9 10" id="KW-0066">ATP synthesis</keyword>
<dbReference type="InterPro" id="IPR020546">
    <property type="entry name" value="ATP_synth_F1_dsu/esu_N"/>
</dbReference>